<dbReference type="RefSeq" id="WP_318750752.1">
    <property type="nucleotide sequence ID" value="NZ_CP132508.1"/>
</dbReference>
<accession>A0ABZ0QRY4</accession>
<organism evidence="9 10">
    <name type="scientific">Thermaerobacter composti</name>
    <dbReference type="NCBI Taxonomy" id="554949"/>
    <lineage>
        <taxon>Bacteria</taxon>
        <taxon>Bacillati</taxon>
        <taxon>Bacillota</taxon>
        <taxon>Clostridia</taxon>
        <taxon>Eubacteriales</taxon>
        <taxon>Clostridiales Family XVII. Incertae Sedis</taxon>
        <taxon>Thermaerobacter</taxon>
    </lineage>
</organism>
<dbReference type="PANTHER" id="PTHR48078:SF6">
    <property type="entry name" value="L-THREONINE DEHYDRATASE CATABOLIC TDCB"/>
    <property type="match status" value="1"/>
</dbReference>
<comment type="similarity">
    <text evidence="3">Belongs to the serine/threonine dehydratase family.</text>
</comment>
<dbReference type="InterPro" id="IPR036052">
    <property type="entry name" value="TrpB-like_PALP_sf"/>
</dbReference>
<dbReference type="Gene3D" id="3.30.70.260">
    <property type="match status" value="1"/>
</dbReference>
<evidence type="ECO:0000256" key="6">
    <source>
        <dbReference type="ARBA" id="ARBA00023239"/>
    </source>
</evidence>
<dbReference type="PANTHER" id="PTHR48078">
    <property type="entry name" value="THREONINE DEHYDRATASE, MITOCHONDRIAL-RELATED"/>
    <property type="match status" value="1"/>
</dbReference>
<dbReference type="Pfam" id="PF00291">
    <property type="entry name" value="PALP"/>
    <property type="match status" value="1"/>
</dbReference>
<dbReference type="EMBL" id="CP132508">
    <property type="protein sequence ID" value="WPD19143.1"/>
    <property type="molecule type" value="Genomic_DNA"/>
</dbReference>
<dbReference type="InterPro" id="IPR005789">
    <property type="entry name" value="Thr_deHydtase_catblc"/>
</dbReference>
<evidence type="ECO:0000256" key="4">
    <source>
        <dbReference type="ARBA" id="ARBA00012096"/>
    </source>
</evidence>
<dbReference type="InterPro" id="IPR001926">
    <property type="entry name" value="TrpB-like_PALP"/>
</dbReference>
<feature type="compositionally biased region" description="Polar residues" evidence="7">
    <location>
        <begin position="1"/>
        <end position="11"/>
    </location>
</feature>
<dbReference type="EC" id="4.3.1.19" evidence="4"/>
<evidence type="ECO:0000256" key="1">
    <source>
        <dbReference type="ARBA" id="ARBA00001274"/>
    </source>
</evidence>
<keyword evidence="5" id="KW-0663">Pyridoxal phosphate</keyword>
<feature type="domain" description="ACT" evidence="8">
    <location>
        <begin position="391"/>
        <end position="470"/>
    </location>
</feature>
<protein>
    <recommendedName>
        <fullName evidence="4">threonine ammonia-lyase</fullName>
        <ecNumber evidence="4">4.3.1.19</ecNumber>
    </recommendedName>
</protein>
<evidence type="ECO:0000259" key="8">
    <source>
        <dbReference type="PROSITE" id="PS51671"/>
    </source>
</evidence>
<dbReference type="InterPro" id="IPR002912">
    <property type="entry name" value="ACT_dom"/>
</dbReference>
<name>A0ABZ0QRY4_9FIRM</name>
<dbReference type="InterPro" id="IPR044561">
    <property type="entry name" value="ACT_ThrD-II-like"/>
</dbReference>
<comment type="cofactor">
    <cofactor evidence="2">
        <name>pyridoxal 5'-phosphate</name>
        <dbReference type="ChEBI" id="CHEBI:597326"/>
    </cofactor>
</comment>
<evidence type="ECO:0000256" key="7">
    <source>
        <dbReference type="SAM" id="MobiDB-lite"/>
    </source>
</evidence>
<dbReference type="Gene3D" id="3.40.50.1100">
    <property type="match status" value="2"/>
</dbReference>
<dbReference type="SUPFAM" id="SSF53686">
    <property type="entry name" value="Tryptophan synthase beta subunit-like PLP-dependent enzymes"/>
    <property type="match status" value="1"/>
</dbReference>
<dbReference type="Proteomes" id="UP001304683">
    <property type="component" value="Chromosome"/>
</dbReference>
<evidence type="ECO:0000313" key="9">
    <source>
        <dbReference type="EMBL" id="WPD19143.1"/>
    </source>
</evidence>
<gene>
    <name evidence="9" type="primary">ilvA</name>
    <name evidence="9" type="ORF">Q5761_00225</name>
</gene>
<evidence type="ECO:0000256" key="3">
    <source>
        <dbReference type="ARBA" id="ARBA00010869"/>
    </source>
</evidence>
<dbReference type="InterPro" id="IPR050147">
    <property type="entry name" value="Ser/Thr_Dehydratase"/>
</dbReference>
<dbReference type="CDD" id="cd01562">
    <property type="entry name" value="Thr-dehyd"/>
    <property type="match status" value="1"/>
</dbReference>
<proteinExistence type="inferred from homology"/>
<evidence type="ECO:0000313" key="10">
    <source>
        <dbReference type="Proteomes" id="UP001304683"/>
    </source>
</evidence>
<dbReference type="CDD" id="cd04886">
    <property type="entry name" value="ACT_ThrD-II-like"/>
    <property type="match status" value="1"/>
</dbReference>
<evidence type="ECO:0000256" key="5">
    <source>
        <dbReference type="ARBA" id="ARBA00022898"/>
    </source>
</evidence>
<comment type="catalytic activity">
    <reaction evidence="1">
        <text>L-threonine = 2-oxobutanoate + NH4(+)</text>
        <dbReference type="Rhea" id="RHEA:22108"/>
        <dbReference type="ChEBI" id="CHEBI:16763"/>
        <dbReference type="ChEBI" id="CHEBI:28938"/>
        <dbReference type="ChEBI" id="CHEBI:57926"/>
        <dbReference type="EC" id="4.3.1.19"/>
    </reaction>
</comment>
<evidence type="ECO:0000256" key="2">
    <source>
        <dbReference type="ARBA" id="ARBA00001933"/>
    </source>
</evidence>
<dbReference type="NCBIfam" id="TIGR01127">
    <property type="entry name" value="ilvA_1Cterm"/>
    <property type="match status" value="1"/>
</dbReference>
<keyword evidence="10" id="KW-1185">Reference proteome</keyword>
<feature type="region of interest" description="Disordered" evidence="7">
    <location>
        <begin position="1"/>
        <end position="67"/>
    </location>
</feature>
<sequence length="474" mass="48848">MTEGTHGNPSVQAGAGGPETSPSRGPGRARGHGTAAGRDGAAGPGRPARSAGPWEPAGPTSDGPAAVDLPAIRDAAATIAGFVHRTPLLSSAAFSEMAGAEVFLKLENLQKTGSFKVRGAFNRLARLDAAARARGVICASAGNHAQGVALAGARLGIPVTVVMPATAPTTKVVATRGYGAEVVLHGEGYDGAYERACQLAAERGLTFIHAFDDPLVVAGQGTVGLEIVDDLPDVDTVVVPVGGGGLIAGIAVAVKSRRPGVRIVGVQPEAAPALARAFATGRLEPVERARTIADGLAVKAPREMTFRLIRRYVDDMVTVSEDEIARAILLLLERAKLVAEGAGAAALAALLHGKVPDAGRVAVVVSGGNIDVNLLARIIERGLLEDGRLIRLRTLVADRPGSLQALLKVIADRGGNILAVYHDRLRHEVALGEAEVELIIETRDAGHVDEICRALAAHGYVVHGVADEPAPRRG</sequence>
<dbReference type="PROSITE" id="PS51671">
    <property type="entry name" value="ACT"/>
    <property type="match status" value="1"/>
</dbReference>
<reference evidence="9 10" key="1">
    <citation type="submission" date="2023-08" db="EMBL/GenBank/DDBJ databases">
        <title>Genome sequence of Thermaerobacter compostii strain Ins1, a spore-forming filamentous bacterium isolated from a deep geothermal reservoir.</title>
        <authorList>
            <person name="Bregnard D."/>
            <person name="Gonzalez D."/>
            <person name="Junier P."/>
        </authorList>
    </citation>
    <scope>NUCLEOTIDE SEQUENCE [LARGE SCALE GENOMIC DNA]</scope>
    <source>
        <strain evidence="9 10">Ins1</strain>
    </source>
</reference>
<feature type="compositionally biased region" description="Low complexity" evidence="7">
    <location>
        <begin position="32"/>
        <end position="53"/>
    </location>
</feature>
<dbReference type="GO" id="GO:0004794">
    <property type="term" value="F:threonine deaminase activity"/>
    <property type="evidence" value="ECO:0007669"/>
    <property type="project" value="UniProtKB-EC"/>
</dbReference>
<keyword evidence="6 9" id="KW-0456">Lyase</keyword>